<dbReference type="EMBL" id="LNIX01000038">
    <property type="protein sequence ID" value="OXA39434.1"/>
    <property type="molecule type" value="Genomic_DNA"/>
</dbReference>
<comment type="caution">
    <text evidence="2">The sequence shown here is derived from an EMBL/GenBank/DDBJ whole genome shotgun (WGS) entry which is preliminary data.</text>
</comment>
<keyword evidence="1" id="KW-1133">Transmembrane helix</keyword>
<dbReference type="AlphaFoldDB" id="A0A226D3I9"/>
<accession>A0A226D3I9</accession>
<keyword evidence="1" id="KW-0472">Membrane</keyword>
<evidence type="ECO:0000313" key="2">
    <source>
        <dbReference type="EMBL" id="OXA39434.1"/>
    </source>
</evidence>
<keyword evidence="1" id="KW-0812">Transmembrane</keyword>
<proteinExistence type="predicted"/>
<organism evidence="2 3">
    <name type="scientific">Folsomia candida</name>
    <name type="common">Springtail</name>
    <dbReference type="NCBI Taxonomy" id="158441"/>
    <lineage>
        <taxon>Eukaryota</taxon>
        <taxon>Metazoa</taxon>
        <taxon>Ecdysozoa</taxon>
        <taxon>Arthropoda</taxon>
        <taxon>Hexapoda</taxon>
        <taxon>Collembola</taxon>
        <taxon>Entomobryomorpha</taxon>
        <taxon>Isotomoidea</taxon>
        <taxon>Isotomidae</taxon>
        <taxon>Proisotominae</taxon>
        <taxon>Folsomia</taxon>
    </lineage>
</organism>
<evidence type="ECO:0000313" key="3">
    <source>
        <dbReference type="Proteomes" id="UP000198287"/>
    </source>
</evidence>
<keyword evidence="3" id="KW-1185">Reference proteome</keyword>
<gene>
    <name evidence="2" type="ORF">Fcan01_25628</name>
</gene>
<sequence>MYFPLRCNTPVGVVRLVKFLYFDHYPFRNQLLYRFSYRKGIVHVETVPNQGSYAKFVPSLIAVGVILLSTLAIYYLVGDVDNLLMDIRFWVWLGFIAFDTFSTFAYCIVTFDEDQIHVKVWEDVVKFD</sequence>
<name>A0A226D3I9_FOLCA</name>
<protein>
    <submittedName>
        <fullName evidence="2">Uncharacterized protein</fullName>
    </submittedName>
</protein>
<feature type="transmembrane region" description="Helical" evidence="1">
    <location>
        <begin position="89"/>
        <end position="109"/>
    </location>
</feature>
<reference evidence="2 3" key="1">
    <citation type="submission" date="2015-12" db="EMBL/GenBank/DDBJ databases">
        <title>The genome of Folsomia candida.</title>
        <authorList>
            <person name="Faddeeva A."/>
            <person name="Derks M.F."/>
            <person name="Anvar Y."/>
            <person name="Smit S."/>
            <person name="Van Straalen N."/>
            <person name="Roelofs D."/>
        </authorList>
    </citation>
    <scope>NUCLEOTIDE SEQUENCE [LARGE SCALE GENOMIC DNA]</scope>
    <source>
        <strain evidence="2 3">VU population</strain>
        <tissue evidence="2">Whole body</tissue>
    </source>
</reference>
<dbReference type="Proteomes" id="UP000198287">
    <property type="component" value="Unassembled WGS sequence"/>
</dbReference>
<evidence type="ECO:0000256" key="1">
    <source>
        <dbReference type="SAM" id="Phobius"/>
    </source>
</evidence>
<feature type="transmembrane region" description="Helical" evidence="1">
    <location>
        <begin position="56"/>
        <end position="77"/>
    </location>
</feature>